<comment type="pathway">
    <text evidence="2 11">Cofactor biosynthesis; (R)-pantothenate biosynthesis; (R)-pantoate from 3-methyl-2-oxobutanoate: step 2/2.</text>
</comment>
<protein>
    <recommendedName>
        <fullName evidence="5 11">2-dehydropantoate 2-reductase</fullName>
        <ecNumber evidence="4 11">1.1.1.169</ecNumber>
    </recommendedName>
    <alternativeName>
        <fullName evidence="9 11">Ketopantoate reductase</fullName>
    </alternativeName>
</protein>
<dbReference type="InterPro" id="IPR013328">
    <property type="entry name" value="6PGD_dom2"/>
</dbReference>
<dbReference type="Pfam" id="PF02558">
    <property type="entry name" value="ApbA"/>
    <property type="match status" value="1"/>
</dbReference>
<keyword evidence="7 11" id="KW-0521">NADP</keyword>
<comment type="caution">
    <text evidence="14">The sequence shown here is derived from an EMBL/GenBank/DDBJ whole genome shotgun (WGS) entry which is preliminary data.</text>
</comment>
<feature type="domain" description="Ketopantoate reductase N-terminal" evidence="12">
    <location>
        <begin position="4"/>
        <end position="148"/>
    </location>
</feature>
<proteinExistence type="inferred from homology"/>
<sequence>MKVSIIGGGAIGLLVAYYLKINKKEPVIYTRSAEQAEALGKSGLTYINVEGLPYNVKVEAKPIEEFSGRESYCIITVKQTAIKDLQWLGDHKEISCLFLQNGISHLSFIDNMPHKQVSIGVVEHGAVKENHTTVHHLGVGRIKLSSYRGNAHFEWKSLLNSNSSLVKIEEVWETMVYEKLVMNACINPLTAILRVTNGELLSNNYAFSIMKKLYDETISALNLIDRREALWKELLILCRNTSLNRSSMLKSVESGQQTEIDSITGEIIKRAITLKIDTPYSRFVYEAVKALDRRG</sequence>
<dbReference type="RefSeq" id="WP_066240507.1">
    <property type="nucleotide sequence ID" value="NZ_LRFC01000023.1"/>
</dbReference>
<dbReference type="NCBIfam" id="TIGR00745">
    <property type="entry name" value="apbA_panE"/>
    <property type="match status" value="1"/>
</dbReference>
<dbReference type="Gene3D" id="1.10.1040.10">
    <property type="entry name" value="N-(1-d-carboxylethyl)-l-norvaline Dehydrogenase, domain 2"/>
    <property type="match status" value="1"/>
</dbReference>
<dbReference type="GO" id="GO:0050661">
    <property type="term" value="F:NADP binding"/>
    <property type="evidence" value="ECO:0007669"/>
    <property type="project" value="TreeGrafter"/>
</dbReference>
<dbReference type="SUPFAM" id="SSF51735">
    <property type="entry name" value="NAD(P)-binding Rossmann-fold domains"/>
    <property type="match status" value="1"/>
</dbReference>
<evidence type="ECO:0000259" key="12">
    <source>
        <dbReference type="Pfam" id="PF02558"/>
    </source>
</evidence>
<name>A0A161RVI6_9BACL</name>
<gene>
    <name evidence="14" type="ORF">AWM68_05170</name>
</gene>
<reference evidence="15" key="1">
    <citation type="submission" date="2016-01" db="EMBL/GenBank/DDBJ databases">
        <title>Draft genome of Chromobacterium sp. F49.</title>
        <authorList>
            <person name="Hong K.W."/>
        </authorList>
    </citation>
    <scope>NUCLEOTIDE SEQUENCE [LARGE SCALE GENOMIC DNA]</scope>
    <source>
        <strain evidence="15">P7IIIA</strain>
    </source>
</reference>
<dbReference type="SUPFAM" id="SSF48179">
    <property type="entry name" value="6-phosphogluconate dehydrogenase C-terminal domain-like"/>
    <property type="match status" value="1"/>
</dbReference>
<evidence type="ECO:0000313" key="15">
    <source>
        <dbReference type="Proteomes" id="UP000076567"/>
    </source>
</evidence>
<evidence type="ECO:0000256" key="11">
    <source>
        <dbReference type="RuleBase" id="RU362068"/>
    </source>
</evidence>
<evidence type="ECO:0000256" key="10">
    <source>
        <dbReference type="ARBA" id="ARBA00048793"/>
    </source>
</evidence>
<dbReference type="EC" id="1.1.1.169" evidence="4 11"/>
<dbReference type="InterPro" id="IPR036291">
    <property type="entry name" value="NAD(P)-bd_dom_sf"/>
</dbReference>
<dbReference type="InterPro" id="IPR013332">
    <property type="entry name" value="KPR_N"/>
</dbReference>
<evidence type="ECO:0000256" key="3">
    <source>
        <dbReference type="ARBA" id="ARBA00007870"/>
    </source>
</evidence>
<evidence type="ECO:0000256" key="4">
    <source>
        <dbReference type="ARBA" id="ARBA00013014"/>
    </source>
</evidence>
<dbReference type="PANTHER" id="PTHR43765">
    <property type="entry name" value="2-DEHYDROPANTOATE 2-REDUCTASE-RELATED"/>
    <property type="match status" value="1"/>
</dbReference>
<dbReference type="AlphaFoldDB" id="A0A161RVI6"/>
<dbReference type="UniPathway" id="UPA00028">
    <property type="reaction ID" value="UER00004"/>
</dbReference>
<keyword evidence="15" id="KW-1185">Reference proteome</keyword>
<dbReference type="GO" id="GO:0008677">
    <property type="term" value="F:2-dehydropantoate 2-reductase activity"/>
    <property type="evidence" value="ECO:0007669"/>
    <property type="project" value="UniProtKB-EC"/>
</dbReference>
<comment type="catalytic activity">
    <reaction evidence="10 11">
        <text>(R)-pantoate + NADP(+) = 2-dehydropantoate + NADPH + H(+)</text>
        <dbReference type="Rhea" id="RHEA:16233"/>
        <dbReference type="ChEBI" id="CHEBI:11561"/>
        <dbReference type="ChEBI" id="CHEBI:15378"/>
        <dbReference type="ChEBI" id="CHEBI:15980"/>
        <dbReference type="ChEBI" id="CHEBI:57783"/>
        <dbReference type="ChEBI" id="CHEBI:58349"/>
        <dbReference type="EC" id="1.1.1.169"/>
    </reaction>
</comment>
<dbReference type="Pfam" id="PF08546">
    <property type="entry name" value="ApbA_C"/>
    <property type="match status" value="1"/>
</dbReference>
<evidence type="ECO:0000256" key="2">
    <source>
        <dbReference type="ARBA" id="ARBA00004994"/>
    </source>
</evidence>
<dbReference type="GO" id="GO:0015940">
    <property type="term" value="P:pantothenate biosynthetic process"/>
    <property type="evidence" value="ECO:0007669"/>
    <property type="project" value="UniProtKB-UniPathway"/>
</dbReference>
<dbReference type="PANTHER" id="PTHR43765:SF2">
    <property type="entry name" value="2-DEHYDROPANTOATE 2-REDUCTASE"/>
    <property type="match status" value="1"/>
</dbReference>
<dbReference type="GO" id="GO:0005737">
    <property type="term" value="C:cytoplasm"/>
    <property type="evidence" value="ECO:0007669"/>
    <property type="project" value="TreeGrafter"/>
</dbReference>
<dbReference type="EMBL" id="LRFC01000023">
    <property type="protein sequence ID" value="KZE65772.1"/>
    <property type="molecule type" value="Genomic_DNA"/>
</dbReference>
<evidence type="ECO:0000256" key="7">
    <source>
        <dbReference type="ARBA" id="ARBA00022857"/>
    </source>
</evidence>
<dbReference type="InterPro" id="IPR003710">
    <property type="entry name" value="ApbA"/>
</dbReference>
<dbReference type="OrthoDB" id="9800163at2"/>
<keyword evidence="6 11" id="KW-0566">Pantothenate biosynthesis</keyword>
<dbReference type="InterPro" id="IPR008927">
    <property type="entry name" value="6-PGluconate_DH-like_C_sf"/>
</dbReference>
<comment type="similarity">
    <text evidence="3 11">Belongs to the ketopantoate reductase family.</text>
</comment>
<evidence type="ECO:0000256" key="5">
    <source>
        <dbReference type="ARBA" id="ARBA00019465"/>
    </source>
</evidence>
<evidence type="ECO:0000313" key="14">
    <source>
        <dbReference type="EMBL" id="KZE65772.1"/>
    </source>
</evidence>
<dbReference type="InterPro" id="IPR050838">
    <property type="entry name" value="Ketopantoate_reductase"/>
</dbReference>
<dbReference type="Proteomes" id="UP000076567">
    <property type="component" value="Unassembled WGS sequence"/>
</dbReference>
<evidence type="ECO:0000259" key="13">
    <source>
        <dbReference type="Pfam" id="PF08546"/>
    </source>
</evidence>
<evidence type="ECO:0000256" key="6">
    <source>
        <dbReference type="ARBA" id="ARBA00022655"/>
    </source>
</evidence>
<evidence type="ECO:0000256" key="8">
    <source>
        <dbReference type="ARBA" id="ARBA00023002"/>
    </source>
</evidence>
<keyword evidence="8 11" id="KW-0560">Oxidoreductase</keyword>
<evidence type="ECO:0000256" key="9">
    <source>
        <dbReference type="ARBA" id="ARBA00032024"/>
    </source>
</evidence>
<dbReference type="Gene3D" id="3.40.50.720">
    <property type="entry name" value="NAD(P)-binding Rossmann-like Domain"/>
    <property type="match status" value="1"/>
</dbReference>
<organism evidence="14 15">
    <name type="scientific">Fictibacillus phosphorivorans</name>
    <dbReference type="NCBI Taxonomy" id="1221500"/>
    <lineage>
        <taxon>Bacteria</taxon>
        <taxon>Bacillati</taxon>
        <taxon>Bacillota</taxon>
        <taxon>Bacilli</taxon>
        <taxon>Bacillales</taxon>
        <taxon>Fictibacillaceae</taxon>
        <taxon>Fictibacillus</taxon>
    </lineage>
</organism>
<feature type="domain" description="Ketopantoate reductase C-terminal" evidence="13">
    <location>
        <begin position="173"/>
        <end position="291"/>
    </location>
</feature>
<evidence type="ECO:0000256" key="1">
    <source>
        <dbReference type="ARBA" id="ARBA00002919"/>
    </source>
</evidence>
<comment type="function">
    <text evidence="1 11">Catalyzes the NADPH-dependent reduction of ketopantoate into pantoic acid.</text>
</comment>
<dbReference type="InterPro" id="IPR013752">
    <property type="entry name" value="KPA_reductase"/>
</dbReference>
<accession>A0A161RVI6</accession>